<comment type="caution">
    <text evidence="1">The sequence shown here is derived from an EMBL/GenBank/DDBJ whole genome shotgun (WGS) entry which is preliminary data.</text>
</comment>
<dbReference type="RefSeq" id="WP_332077573.1">
    <property type="nucleotide sequence ID" value="NZ_JAZHBM010000001.1"/>
</dbReference>
<evidence type="ECO:0000313" key="2">
    <source>
        <dbReference type="Proteomes" id="UP001358324"/>
    </source>
</evidence>
<keyword evidence="2" id="KW-1185">Reference proteome</keyword>
<proteinExistence type="predicted"/>
<dbReference type="EMBL" id="JAZHBM010000001">
    <property type="protein sequence ID" value="MEF3081859.1"/>
    <property type="molecule type" value="Genomic_DNA"/>
</dbReference>
<accession>A0ABU7WD19</accession>
<name>A0ABU7WD19_9GAMM</name>
<organism evidence="1 2">
    <name type="scientific">Luteimonas flava</name>
    <dbReference type="NCBI Taxonomy" id="3115822"/>
    <lineage>
        <taxon>Bacteria</taxon>
        <taxon>Pseudomonadati</taxon>
        <taxon>Pseudomonadota</taxon>
        <taxon>Gammaproteobacteria</taxon>
        <taxon>Lysobacterales</taxon>
        <taxon>Lysobacteraceae</taxon>
        <taxon>Luteimonas</taxon>
    </lineage>
</organism>
<sequence length="1179" mass="125503">MADEITLFRPQRLTDNPDGGGLATATEIVDGEVNNLFDDISRIDRVNGEVSLRKFFAIADTQDASLFSDLHVIVQEEPLDPRVSVVLFRTPGWGDVRSDAQSYVERYLDESVITRMIPYDRQLVGQRTVLVYQRPELSLPEIGQVYALKNDATGQREFIRVQDVKHQVESYTDDRGDFQARVITLEISQPLTQEFLGSQPNRFFAVDANRSVVRRTIASDAARYKGIVRLARDAPAGSLSVRVESVFAQLVPSATTEAPVVDARPEGSLVAMASGPVIRRSNANFSGVYFFETPVLPGSVYGAGPQNYVDRGDGRLRNEATGAIVGTIDYAQGRAEVNNTGWPFELSYRPAAHVSKVSNTWMSVVSIANRGYVYAPVLRPLPSPGTTTVAYRALGRWYQLADNGSGQIVGEAGTGSGLVNFQTGSAPVTLGALPDVGSAVVYSFGTTGEFEVRTGDVAVRLPAFQILVDGQTIEPGSLTVRWLAGATLRTATDNGAGVLQGAATGEVIYAAGEILLRPAVLPSSNAEFEVEYQEASSTVETHTPALVSGSITIALASPVRPGTLQLQTVGYGQSKAHRRMRDNGAGAILDSTGAAVLGAQVVYEEGIVILPGGVSGRVAMLEREAFAPGLPGRLPDDSGVFGPTARAVRTAKQYANQLIYVDWVNGTAVTVDYAAADAPVGNALESHGAGALALDLVPLVRNSIVPGGVLFDFAGRTYYDRSGTLYHSMSHTTGAGTAAGTIDYAAGTVALTSWAGGVAPSLALRTLLTEVAPLPMGIIHGRTPGAPLRPGTFTLVANRVADGQQILATADNNGNIDTADMHGWVDSNSGAFSVAFGRYVLDSTLTPEDKAQSWYNVADVDSEGYIWRPAEVIPSTVRFNCVVQVTVPVDPEIIKINPVRLPPDGRVPVVRRGDTLVVQDSQPYQLPGGLAAGQQVQLPRGQLASVAIYDQAGLGVRRDQYNLDAATGVLTMASPLDLAGYVQPLVAIHVVEDMALCLDAQITGEVQLGQALTHDYVADNATVSSAQILGDAQARYGSLFTQATWTNVWSDSIIGDPPASGARYNDALFPLDLTNADTITERWRLTFTSATTYNVVGEKLGLIASGDIFTDCAPINPATGQPYLTLRADGFGAGWGVGNTVRWNTFAAGGPLWAARTVLSGPATNTDDRVRIQARWDKD</sequence>
<evidence type="ECO:0008006" key="3">
    <source>
        <dbReference type="Google" id="ProtNLM"/>
    </source>
</evidence>
<reference evidence="1 2" key="1">
    <citation type="submission" date="2024-01" db="EMBL/GenBank/DDBJ databases">
        <title>Novel species of the genus Luteimonas isolated from rivers.</title>
        <authorList>
            <person name="Lu H."/>
        </authorList>
    </citation>
    <scope>NUCLEOTIDE SEQUENCE [LARGE SCALE GENOMIC DNA]</scope>
    <source>
        <strain evidence="1 2">SMYT11W</strain>
    </source>
</reference>
<gene>
    <name evidence="1" type="ORF">V3391_06485</name>
</gene>
<protein>
    <recommendedName>
        <fullName evidence="3">Curculin (Mannose-binding) lectin protein</fullName>
    </recommendedName>
</protein>
<dbReference type="Proteomes" id="UP001358324">
    <property type="component" value="Unassembled WGS sequence"/>
</dbReference>
<evidence type="ECO:0000313" key="1">
    <source>
        <dbReference type="EMBL" id="MEF3081859.1"/>
    </source>
</evidence>